<organism evidence="4 5">
    <name type="scientific">Tistlia consotensis USBA 355</name>
    <dbReference type="NCBI Taxonomy" id="560819"/>
    <lineage>
        <taxon>Bacteria</taxon>
        <taxon>Pseudomonadati</taxon>
        <taxon>Pseudomonadota</taxon>
        <taxon>Alphaproteobacteria</taxon>
        <taxon>Rhodospirillales</taxon>
        <taxon>Rhodovibrionaceae</taxon>
        <taxon>Tistlia</taxon>
    </lineage>
</organism>
<dbReference type="PANTHER" id="PTHR35377:SF4">
    <property type="entry name" value="PREVENT-HOST-DEATH FAMILY PROTEIN"/>
    <property type="match status" value="1"/>
</dbReference>
<dbReference type="Pfam" id="PF02604">
    <property type="entry name" value="PhdYeFM_antitox"/>
    <property type="match status" value="1"/>
</dbReference>
<dbReference type="NCBIfam" id="TIGR01552">
    <property type="entry name" value="phd_fam"/>
    <property type="match status" value="1"/>
</dbReference>
<dbReference type="STRING" id="560819.SAMN05428998_11479"/>
<dbReference type="SUPFAM" id="SSF143120">
    <property type="entry name" value="YefM-like"/>
    <property type="match status" value="1"/>
</dbReference>
<gene>
    <name evidence="4" type="ORF">SAMN05428998_11479</name>
</gene>
<dbReference type="AlphaFoldDB" id="A0A1Y6C7P2"/>
<dbReference type="InterPro" id="IPR036165">
    <property type="entry name" value="YefM-like_sf"/>
</dbReference>
<keyword evidence="5" id="KW-1185">Reference proteome</keyword>
<dbReference type="EMBL" id="FWZX01000014">
    <property type="protein sequence ID" value="SMF41159.1"/>
    <property type="molecule type" value="Genomic_DNA"/>
</dbReference>
<evidence type="ECO:0000256" key="2">
    <source>
        <dbReference type="RuleBase" id="RU362080"/>
    </source>
</evidence>
<reference evidence="4 5" key="1">
    <citation type="submission" date="2017-04" db="EMBL/GenBank/DDBJ databases">
        <authorList>
            <person name="Afonso C.L."/>
            <person name="Miller P.J."/>
            <person name="Scott M.A."/>
            <person name="Spackman E."/>
            <person name="Goraichik I."/>
            <person name="Dimitrov K.M."/>
            <person name="Suarez D.L."/>
            <person name="Swayne D.E."/>
        </authorList>
    </citation>
    <scope>NUCLEOTIDE SEQUENCE [LARGE SCALE GENOMIC DNA]</scope>
    <source>
        <strain evidence="4 5">USBA 355</strain>
    </source>
</reference>
<proteinExistence type="inferred from homology"/>
<evidence type="ECO:0000313" key="5">
    <source>
        <dbReference type="Proteomes" id="UP000192917"/>
    </source>
</evidence>
<dbReference type="InterPro" id="IPR051416">
    <property type="entry name" value="phD-YefM_TA_antitoxins"/>
</dbReference>
<sequence>MTETLNITEARARFSELVQRARRGEEILISREGQVVARLVPAQGQGLSAPGLLKRWLPSEQAEALRRGLEAALPSAEQAAQEGEESDGLGRSLPRPRRG</sequence>
<evidence type="ECO:0000256" key="1">
    <source>
        <dbReference type="ARBA" id="ARBA00009981"/>
    </source>
</evidence>
<feature type="region of interest" description="Disordered" evidence="3">
    <location>
        <begin position="68"/>
        <end position="99"/>
    </location>
</feature>
<evidence type="ECO:0000256" key="3">
    <source>
        <dbReference type="SAM" id="MobiDB-lite"/>
    </source>
</evidence>
<dbReference type="Proteomes" id="UP000192917">
    <property type="component" value="Unassembled WGS sequence"/>
</dbReference>
<dbReference type="PANTHER" id="PTHR35377">
    <property type="entry name" value="ANTITOXIN VAPB49-RELATED-RELATED"/>
    <property type="match status" value="1"/>
</dbReference>
<name>A0A1Y6C7P2_9PROT</name>
<accession>A0A1Y6C7P2</accession>
<dbReference type="InterPro" id="IPR006442">
    <property type="entry name" value="Antitoxin_Phd/YefM"/>
</dbReference>
<comment type="function">
    <text evidence="2">Antitoxin component of a type II toxin-antitoxin (TA) system.</text>
</comment>
<dbReference type="Gene3D" id="3.40.1620.10">
    <property type="entry name" value="YefM-like domain"/>
    <property type="match status" value="1"/>
</dbReference>
<comment type="similarity">
    <text evidence="1 2">Belongs to the phD/YefM antitoxin family.</text>
</comment>
<protein>
    <recommendedName>
        <fullName evidence="2">Antitoxin</fullName>
    </recommendedName>
</protein>
<dbReference type="RefSeq" id="WP_159460241.1">
    <property type="nucleotide sequence ID" value="NZ_FWZX01000014.1"/>
</dbReference>
<evidence type="ECO:0000313" key="4">
    <source>
        <dbReference type="EMBL" id="SMF41159.1"/>
    </source>
</evidence>
<feature type="compositionally biased region" description="Low complexity" evidence="3">
    <location>
        <begin position="70"/>
        <end position="81"/>
    </location>
</feature>